<dbReference type="AlphaFoldDB" id="R4Z5I1"/>
<protein>
    <submittedName>
        <fullName evidence="1">Uncharacterized protein</fullName>
    </submittedName>
</protein>
<evidence type="ECO:0000313" key="2">
    <source>
        <dbReference type="Proteomes" id="UP000018291"/>
    </source>
</evidence>
<accession>R4Z5I1</accession>
<reference evidence="1 2" key="1">
    <citation type="journal article" date="2013" name="ISME J.">
        <title>Metabolic model for the filamentous 'Candidatus Microthrix parvicella' based on genomic and metagenomic analyses.</title>
        <authorList>
            <person name="Jon McIlroy S."/>
            <person name="Kristiansen R."/>
            <person name="Albertsen M."/>
            <person name="Michael Karst S."/>
            <person name="Rossetti S."/>
            <person name="Lund Nielsen J."/>
            <person name="Tandoi V."/>
            <person name="James Seviour R."/>
            <person name="Nielsen P.H."/>
        </authorList>
    </citation>
    <scope>NUCLEOTIDE SEQUENCE [LARGE SCALE GENOMIC DNA]</scope>
    <source>
        <strain evidence="1 2">RN1</strain>
    </source>
</reference>
<comment type="caution">
    <text evidence="1">The sequence shown here is derived from an EMBL/GenBank/DDBJ whole genome shotgun (WGS) entry which is preliminary data.</text>
</comment>
<gene>
    <name evidence="1" type="ORF">BN381_90079</name>
</gene>
<proteinExistence type="predicted"/>
<keyword evidence="2" id="KW-1185">Reference proteome</keyword>
<evidence type="ECO:0000313" key="1">
    <source>
        <dbReference type="EMBL" id="CCM66008.1"/>
    </source>
</evidence>
<organism evidence="1 2">
    <name type="scientific">Candidatus Neomicrothrix parvicella RN1</name>
    <dbReference type="NCBI Taxonomy" id="1229780"/>
    <lineage>
        <taxon>Bacteria</taxon>
        <taxon>Bacillati</taxon>
        <taxon>Actinomycetota</taxon>
        <taxon>Acidimicrobiia</taxon>
        <taxon>Acidimicrobiales</taxon>
        <taxon>Microthrixaceae</taxon>
        <taxon>Candidatus Neomicrothrix</taxon>
    </lineage>
</organism>
<dbReference type="HOGENOM" id="CLU_1583500_0_0_11"/>
<dbReference type="EMBL" id="CANL01000087">
    <property type="protein sequence ID" value="CCM66008.1"/>
    <property type="molecule type" value="Genomic_DNA"/>
</dbReference>
<dbReference type="Proteomes" id="UP000018291">
    <property type="component" value="Unassembled WGS sequence"/>
</dbReference>
<name>R4Z5I1_9ACTN</name>
<sequence length="168" mass="17905">MRWCIIAKFGFRSGSFIVVFLLLLVSMAVAAGAVAARFALMWWARQPIGVVHIDQRASLHVGARLMDASGRCHGDGELVVEDGRIRVTMGDATVLWQAVVAVAGAVCTQPRPAVRLSGEGWSLLVVVDRARPVPVAVGQIGRLRQTTTAQLVIDAIGEVAPSDHADVT</sequence>